<dbReference type="GO" id="GO:0005737">
    <property type="term" value="C:cytoplasm"/>
    <property type="evidence" value="ECO:0007669"/>
    <property type="project" value="TreeGrafter"/>
</dbReference>
<dbReference type="PANTHER" id="PTHR10589:SF17">
    <property type="entry name" value="UBIQUITIN CARBOXYL-TERMINAL HYDROLASE"/>
    <property type="match status" value="1"/>
</dbReference>
<accession>A0A9W8TJJ1</accession>
<dbReference type="SUPFAM" id="SSF54001">
    <property type="entry name" value="Cysteine proteinases"/>
    <property type="match status" value="1"/>
</dbReference>
<name>A0A9W8TJJ1_9PEZI</name>
<dbReference type="PROSITE" id="PS00140">
    <property type="entry name" value="UCH_1"/>
    <property type="match status" value="1"/>
</dbReference>
<dbReference type="EC" id="3.4.19.12" evidence="8"/>
<evidence type="ECO:0000256" key="2">
    <source>
        <dbReference type="ARBA" id="ARBA00009326"/>
    </source>
</evidence>
<dbReference type="Proteomes" id="UP001148614">
    <property type="component" value="Unassembled WGS sequence"/>
</dbReference>
<feature type="domain" description="UCH catalytic" evidence="9">
    <location>
        <begin position="6"/>
        <end position="236"/>
    </location>
</feature>
<protein>
    <recommendedName>
        <fullName evidence="8">Ubiquitin carboxyl-terminal hydrolase</fullName>
        <ecNumber evidence="8">3.4.19.12</ecNumber>
    </recommendedName>
</protein>
<dbReference type="InterPro" id="IPR038765">
    <property type="entry name" value="Papain-like_cys_pep_sf"/>
</dbReference>
<feature type="active site" description="Proton donor" evidence="7">
    <location>
        <position position="173"/>
    </location>
</feature>
<dbReference type="GO" id="GO:0006511">
    <property type="term" value="P:ubiquitin-dependent protein catabolic process"/>
    <property type="evidence" value="ECO:0007669"/>
    <property type="project" value="UniProtKB-UniRule"/>
</dbReference>
<comment type="catalytic activity">
    <reaction evidence="1 7 8">
        <text>Thiol-dependent hydrolysis of ester, thioester, amide, peptide and isopeptide bonds formed by the C-terminal Gly of ubiquitin (a 76-residue protein attached to proteins as an intracellular targeting signal).</text>
        <dbReference type="EC" id="3.4.19.12"/>
    </reaction>
</comment>
<dbReference type="Gene3D" id="3.40.532.10">
    <property type="entry name" value="Peptidase C12, ubiquitin carboxyl-terminal hydrolase"/>
    <property type="match status" value="1"/>
</dbReference>
<dbReference type="PANTHER" id="PTHR10589">
    <property type="entry name" value="UBIQUITIN CARBOXYL-TERMINAL HYDROLASE"/>
    <property type="match status" value="1"/>
</dbReference>
<comment type="caution">
    <text evidence="10">The sequence shown here is derived from an EMBL/GenBank/DDBJ whole genome shotgun (WGS) entry which is preliminary data.</text>
</comment>
<dbReference type="InterPro" id="IPR036959">
    <property type="entry name" value="Peptidase_C12_UCH_sf"/>
</dbReference>
<evidence type="ECO:0000256" key="1">
    <source>
        <dbReference type="ARBA" id="ARBA00000707"/>
    </source>
</evidence>
<gene>
    <name evidence="10" type="ORF">NPX13_g7384</name>
</gene>
<feature type="site" description="Transition state stabilizer" evidence="7">
    <location>
        <position position="92"/>
    </location>
</feature>
<dbReference type="CDD" id="cd09616">
    <property type="entry name" value="Peptidase_C12_UCH_L1_L3"/>
    <property type="match status" value="1"/>
</dbReference>
<evidence type="ECO:0000256" key="6">
    <source>
        <dbReference type="ARBA" id="ARBA00022807"/>
    </source>
</evidence>
<evidence type="ECO:0000256" key="7">
    <source>
        <dbReference type="PROSITE-ProRule" id="PRU01393"/>
    </source>
</evidence>
<feature type="active site" description="Nucleophile" evidence="7">
    <location>
        <position position="98"/>
    </location>
</feature>
<evidence type="ECO:0000313" key="10">
    <source>
        <dbReference type="EMBL" id="KAJ3565755.1"/>
    </source>
</evidence>
<dbReference type="GO" id="GO:0016579">
    <property type="term" value="P:protein deubiquitination"/>
    <property type="evidence" value="ECO:0007669"/>
    <property type="project" value="TreeGrafter"/>
</dbReference>
<keyword evidence="5 7" id="KW-0378">Hydrolase</keyword>
<evidence type="ECO:0000256" key="4">
    <source>
        <dbReference type="ARBA" id="ARBA00022786"/>
    </source>
</evidence>
<reference evidence="10" key="1">
    <citation type="submission" date="2022-07" db="EMBL/GenBank/DDBJ databases">
        <title>Genome Sequence of Xylaria arbuscula.</title>
        <authorList>
            <person name="Buettner E."/>
        </authorList>
    </citation>
    <scope>NUCLEOTIDE SEQUENCE</scope>
    <source>
        <strain evidence="10">VT107</strain>
    </source>
</reference>
<organism evidence="10 11">
    <name type="scientific">Xylaria arbuscula</name>
    <dbReference type="NCBI Taxonomy" id="114810"/>
    <lineage>
        <taxon>Eukaryota</taxon>
        <taxon>Fungi</taxon>
        <taxon>Dikarya</taxon>
        <taxon>Ascomycota</taxon>
        <taxon>Pezizomycotina</taxon>
        <taxon>Sordariomycetes</taxon>
        <taxon>Xylariomycetidae</taxon>
        <taxon>Xylariales</taxon>
        <taxon>Xylariaceae</taxon>
        <taxon>Xylaria</taxon>
    </lineage>
</organism>
<dbReference type="AlphaFoldDB" id="A0A9W8TJJ1"/>
<keyword evidence="3 7" id="KW-0645">Protease</keyword>
<keyword evidence="4 7" id="KW-0833">Ubl conjugation pathway</keyword>
<dbReference type="PRINTS" id="PR00707">
    <property type="entry name" value="UBCTHYDRLASE"/>
</dbReference>
<dbReference type="InterPro" id="IPR001578">
    <property type="entry name" value="Peptidase_C12_UCH"/>
</dbReference>
<evidence type="ECO:0000256" key="3">
    <source>
        <dbReference type="ARBA" id="ARBA00022670"/>
    </source>
</evidence>
<proteinExistence type="inferred from homology"/>
<dbReference type="Pfam" id="PF01088">
    <property type="entry name" value="Peptidase_C12"/>
    <property type="match status" value="1"/>
</dbReference>
<evidence type="ECO:0000256" key="8">
    <source>
        <dbReference type="RuleBase" id="RU361215"/>
    </source>
</evidence>
<comment type="similarity">
    <text evidence="2 7 8">Belongs to the peptidase C12 family.</text>
</comment>
<feature type="site" description="Important for enzyme activity" evidence="7">
    <location>
        <position position="190"/>
    </location>
</feature>
<dbReference type="GO" id="GO:0004843">
    <property type="term" value="F:cysteine-type deubiquitinase activity"/>
    <property type="evidence" value="ECO:0007669"/>
    <property type="project" value="UniProtKB-UniRule"/>
</dbReference>
<sequence>MIYKKHFIPIESNPGLFTQLIHQLGVSTTLSFHDVWSLDDPDLLSLVPRPVLAFIIVFPTSSNYENRLSKENKERVDGVLPNEDKDIIWVKQTINNACGLYAILHAIANGRARDFIVPGSHLSNLLEKCASLDLTDCAAVLENDAELETEYTSVAVLGDTEAPENPEDEVGFHYVCFVKSHCNGNLFILDGDHSGPIDKGLLSENDLLSKQGIEAIQEFISQHDNGKGFSLLALAPSVD</sequence>
<evidence type="ECO:0000259" key="9">
    <source>
        <dbReference type="PROSITE" id="PS52048"/>
    </source>
</evidence>
<dbReference type="InterPro" id="IPR057254">
    <property type="entry name" value="UCH_AS"/>
</dbReference>
<dbReference type="EMBL" id="JANPWZ010001445">
    <property type="protein sequence ID" value="KAJ3565755.1"/>
    <property type="molecule type" value="Genomic_DNA"/>
</dbReference>
<evidence type="ECO:0000256" key="5">
    <source>
        <dbReference type="ARBA" id="ARBA00022801"/>
    </source>
</evidence>
<dbReference type="PROSITE" id="PS52048">
    <property type="entry name" value="UCH_DOMAIN"/>
    <property type="match status" value="1"/>
</dbReference>
<dbReference type="FunFam" id="3.40.532.10:FF:000006">
    <property type="entry name" value="Ubiquitin carboxyl-terminal hydrolase"/>
    <property type="match status" value="1"/>
</dbReference>
<keyword evidence="6 7" id="KW-0788">Thiol protease</keyword>
<keyword evidence="11" id="KW-1185">Reference proteome</keyword>
<evidence type="ECO:0000313" key="11">
    <source>
        <dbReference type="Proteomes" id="UP001148614"/>
    </source>
</evidence>
<dbReference type="VEuPathDB" id="FungiDB:F4678DRAFT_434892"/>